<sequence length="670" mass="79353">MVQVFINTDDDAVINALPGVSSALANRILKARPFNSFEELLSVKEMSLELLRKWIQNGFEIQLQLSHSKSVPRRPPLPRLEQEKSNSRGKEASLSANEPPEPSQKVSQVEEMGKDDLMLMLYNQLDARLRWLEHNRIRRDMFRYMDQWNSILHQRKRLEYCEFNLLLRTFKRLTRRKLHLWFFHTRKKVRLQKIGDLIAGGPRRSVHFANLDKEESNRLLGMKDQVRLNSLVWSWRRLNKMLKIWKVAAVVKRKMRDSDSEKAAQFAEKMLVDMIEETGELNYEKVVACAPDEHVRVKSWARAVQSKLRSIVYKESRILEVQRRSQKISLSAGLLLFRIFVGWRSLAFNTERLKNLGVKCLLRSLFATITRAFNIWKESSFFTQQERGPRIHIFFRCWLLTIIGKHQKRLQMIRLRTRGIMTSLKTMIEQWRLQSDAESKNSKVSVKIAVRWTLMTCKRFFRVWHQLSQQRRKQRLLMKPLARTARARLFRRSFTHWAGRAYARRRRWHAGSVILARHELMMLSDAFSDWWEACPRLQTIAQESDSDRDSIEDSFSLQETLLTRQQRASLHLKSMERMWKTVRSNLACTLLSIMQMRIHFFQWCGLIQTPRDSAKESPLLPSKAVIVSNSPRTTWLDKNESSEEDSDTREILPTSKRRIDFSRRYARNVI</sequence>
<dbReference type="AlphaFoldDB" id="L1JYB8"/>
<reference evidence="4" key="2">
    <citation type="submission" date="2012-11" db="EMBL/GenBank/DDBJ databases">
        <authorList>
            <person name="Kuo A."/>
            <person name="Curtis B.A."/>
            <person name="Tanifuji G."/>
            <person name="Burki F."/>
            <person name="Gruber A."/>
            <person name="Irimia M."/>
            <person name="Maruyama S."/>
            <person name="Arias M.C."/>
            <person name="Ball S.G."/>
            <person name="Gile G.H."/>
            <person name="Hirakawa Y."/>
            <person name="Hopkins J.F."/>
            <person name="Rensing S.A."/>
            <person name="Schmutz J."/>
            <person name="Symeonidi A."/>
            <person name="Elias M."/>
            <person name="Eveleigh R.J."/>
            <person name="Herman E.K."/>
            <person name="Klute M.J."/>
            <person name="Nakayama T."/>
            <person name="Obornik M."/>
            <person name="Reyes-Prieto A."/>
            <person name="Armbrust E.V."/>
            <person name="Aves S.J."/>
            <person name="Beiko R.G."/>
            <person name="Coutinho P."/>
            <person name="Dacks J.B."/>
            <person name="Durnford D.G."/>
            <person name="Fast N.M."/>
            <person name="Green B.R."/>
            <person name="Grisdale C."/>
            <person name="Hempe F."/>
            <person name="Henrissat B."/>
            <person name="Hoppner M.P."/>
            <person name="Ishida K.-I."/>
            <person name="Kim E."/>
            <person name="Koreny L."/>
            <person name="Kroth P.G."/>
            <person name="Liu Y."/>
            <person name="Malik S.-B."/>
            <person name="Maier U.G."/>
            <person name="McRose D."/>
            <person name="Mock T."/>
            <person name="Neilson J.A."/>
            <person name="Onodera N.T."/>
            <person name="Poole A.M."/>
            <person name="Pritham E.J."/>
            <person name="Richards T.A."/>
            <person name="Rocap G."/>
            <person name="Roy S.W."/>
            <person name="Sarai C."/>
            <person name="Schaack S."/>
            <person name="Shirato S."/>
            <person name="Slamovits C.H."/>
            <person name="Spencer D.F."/>
            <person name="Suzuki S."/>
            <person name="Worden A.Z."/>
            <person name="Zauner S."/>
            <person name="Barry K."/>
            <person name="Bell C."/>
            <person name="Bharti A.K."/>
            <person name="Crow J.A."/>
            <person name="Grimwood J."/>
            <person name="Kramer R."/>
            <person name="Lindquist E."/>
            <person name="Lucas S."/>
            <person name="Salamov A."/>
            <person name="McFadden G.I."/>
            <person name="Lane C.E."/>
            <person name="Keeling P.J."/>
            <person name="Gray M.W."/>
            <person name="Grigoriev I.V."/>
            <person name="Archibald J.M."/>
        </authorList>
    </citation>
    <scope>NUCLEOTIDE SEQUENCE</scope>
    <source>
        <strain evidence="4">CCMP2712</strain>
    </source>
</reference>
<reference evidence="3" key="3">
    <citation type="submission" date="2016-03" db="UniProtKB">
        <authorList>
            <consortium name="EnsemblProtists"/>
        </authorList>
    </citation>
    <scope>IDENTIFICATION</scope>
</reference>
<evidence type="ECO:0000256" key="1">
    <source>
        <dbReference type="SAM" id="MobiDB-lite"/>
    </source>
</evidence>
<dbReference type="Gene3D" id="1.10.150.320">
    <property type="entry name" value="Photosystem II 12 kDa extrinsic protein"/>
    <property type="match status" value="1"/>
</dbReference>
<dbReference type="Pfam" id="PF12836">
    <property type="entry name" value="HHH_3"/>
    <property type="match status" value="1"/>
</dbReference>
<reference evidence="2 4" key="1">
    <citation type="journal article" date="2012" name="Nature">
        <title>Algal genomes reveal evolutionary mosaicism and the fate of nucleomorphs.</title>
        <authorList>
            <consortium name="DOE Joint Genome Institute"/>
            <person name="Curtis B.A."/>
            <person name="Tanifuji G."/>
            <person name="Burki F."/>
            <person name="Gruber A."/>
            <person name="Irimia M."/>
            <person name="Maruyama S."/>
            <person name="Arias M.C."/>
            <person name="Ball S.G."/>
            <person name="Gile G.H."/>
            <person name="Hirakawa Y."/>
            <person name="Hopkins J.F."/>
            <person name="Kuo A."/>
            <person name="Rensing S.A."/>
            <person name="Schmutz J."/>
            <person name="Symeonidi A."/>
            <person name="Elias M."/>
            <person name="Eveleigh R.J."/>
            <person name="Herman E.K."/>
            <person name="Klute M.J."/>
            <person name="Nakayama T."/>
            <person name="Obornik M."/>
            <person name="Reyes-Prieto A."/>
            <person name="Armbrust E.V."/>
            <person name="Aves S.J."/>
            <person name="Beiko R.G."/>
            <person name="Coutinho P."/>
            <person name="Dacks J.B."/>
            <person name="Durnford D.G."/>
            <person name="Fast N.M."/>
            <person name="Green B.R."/>
            <person name="Grisdale C.J."/>
            <person name="Hempel F."/>
            <person name="Henrissat B."/>
            <person name="Hoppner M.P."/>
            <person name="Ishida K."/>
            <person name="Kim E."/>
            <person name="Koreny L."/>
            <person name="Kroth P.G."/>
            <person name="Liu Y."/>
            <person name="Malik S.B."/>
            <person name="Maier U.G."/>
            <person name="McRose D."/>
            <person name="Mock T."/>
            <person name="Neilson J.A."/>
            <person name="Onodera N.T."/>
            <person name="Poole A.M."/>
            <person name="Pritham E.J."/>
            <person name="Richards T.A."/>
            <person name="Rocap G."/>
            <person name="Roy S.W."/>
            <person name="Sarai C."/>
            <person name="Schaack S."/>
            <person name="Shirato S."/>
            <person name="Slamovits C.H."/>
            <person name="Spencer D.F."/>
            <person name="Suzuki S."/>
            <person name="Worden A.Z."/>
            <person name="Zauner S."/>
            <person name="Barry K."/>
            <person name="Bell C."/>
            <person name="Bharti A.K."/>
            <person name="Crow J.A."/>
            <person name="Grimwood J."/>
            <person name="Kramer R."/>
            <person name="Lindquist E."/>
            <person name="Lucas S."/>
            <person name="Salamov A."/>
            <person name="McFadden G.I."/>
            <person name="Lane C.E."/>
            <person name="Keeling P.J."/>
            <person name="Gray M.W."/>
            <person name="Grigoriev I.V."/>
            <person name="Archibald J.M."/>
        </authorList>
    </citation>
    <scope>NUCLEOTIDE SEQUENCE</scope>
    <source>
        <strain evidence="2 4">CCMP2712</strain>
    </source>
</reference>
<dbReference type="PaxDb" id="55529-EKX53309"/>
<dbReference type="Proteomes" id="UP000011087">
    <property type="component" value="Unassembled WGS sequence"/>
</dbReference>
<dbReference type="HOGENOM" id="CLU_410199_0_0_1"/>
<name>L1JYB8_GUITC</name>
<dbReference type="RefSeq" id="XP_005840289.1">
    <property type="nucleotide sequence ID" value="XM_005840232.1"/>
</dbReference>
<protein>
    <submittedName>
        <fullName evidence="2 3">Uncharacterized protein</fullName>
    </submittedName>
</protein>
<feature type="region of interest" description="Disordered" evidence="1">
    <location>
        <begin position="70"/>
        <end position="109"/>
    </location>
</feature>
<evidence type="ECO:0000313" key="2">
    <source>
        <dbReference type="EMBL" id="EKX53309.1"/>
    </source>
</evidence>
<feature type="compositionally biased region" description="Basic and acidic residues" evidence="1">
    <location>
        <begin position="80"/>
        <end position="91"/>
    </location>
</feature>
<dbReference type="KEGG" id="gtt:GUITHDRAFT_101014"/>
<organism evidence="2">
    <name type="scientific">Guillardia theta (strain CCMP2712)</name>
    <name type="common">Cryptophyte</name>
    <dbReference type="NCBI Taxonomy" id="905079"/>
    <lineage>
        <taxon>Eukaryota</taxon>
        <taxon>Cryptophyceae</taxon>
        <taxon>Pyrenomonadales</taxon>
        <taxon>Geminigeraceae</taxon>
        <taxon>Guillardia</taxon>
    </lineage>
</organism>
<dbReference type="EMBL" id="JH992970">
    <property type="protein sequence ID" value="EKX53309.1"/>
    <property type="molecule type" value="Genomic_DNA"/>
</dbReference>
<evidence type="ECO:0000313" key="4">
    <source>
        <dbReference type="Proteomes" id="UP000011087"/>
    </source>
</evidence>
<proteinExistence type="predicted"/>
<dbReference type="EnsemblProtists" id="EKX53309">
    <property type="protein sequence ID" value="EKX53309"/>
    <property type="gene ID" value="GUITHDRAFT_101014"/>
</dbReference>
<accession>L1JYB8</accession>
<keyword evidence="4" id="KW-1185">Reference proteome</keyword>
<evidence type="ECO:0000313" key="3">
    <source>
        <dbReference type="EnsemblProtists" id="EKX53309"/>
    </source>
</evidence>
<dbReference type="SUPFAM" id="SSF81585">
    <property type="entry name" value="PsbU/PolX domain-like"/>
    <property type="match status" value="1"/>
</dbReference>
<dbReference type="GeneID" id="17310204"/>
<gene>
    <name evidence="2" type="ORF">GUITHDRAFT_101014</name>
</gene>